<evidence type="ECO:0000256" key="4">
    <source>
        <dbReference type="ARBA" id="ARBA00022840"/>
    </source>
</evidence>
<organism evidence="7 8">
    <name type="scientific">Cryptolaemus montrouzieri</name>
    <dbReference type="NCBI Taxonomy" id="559131"/>
    <lineage>
        <taxon>Eukaryota</taxon>
        <taxon>Metazoa</taxon>
        <taxon>Ecdysozoa</taxon>
        <taxon>Arthropoda</taxon>
        <taxon>Hexapoda</taxon>
        <taxon>Insecta</taxon>
        <taxon>Pterygota</taxon>
        <taxon>Neoptera</taxon>
        <taxon>Endopterygota</taxon>
        <taxon>Coleoptera</taxon>
        <taxon>Polyphaga</taxon>
        <taxon>Cucujiformia</taxon>
        <taxon>Coccinelloidea</taxon>
        <taxon>Coccinellidae</taxon>
        <taxon>Scymninae</taxon>
        <taxon>Scymnini</taxon>
        <taxon>Cryptolaemus</taxon>
    </lineage>
</organism>
<dbReference type="Gene3D" id="1.10.20.140">
    <property type="match status" value="1"/>
</dbReference>
<dbReference type="Gene3D" id="3.30.160.60">
    <property type="entry name" value="Classic Zinc Finger"/>
    <property type="match status" value="1"/>
</dbReference>
<accession>A0ABD2N446</accession>
<evidence type="ECO:0000313" key="7">
    <source>
        <dbReference type="EMBL" id="KAL3273478.1"/>
    </source>
</evidence>
<sequence>MYSKLPLIIILGATGSGKTKLSLELAKQFGGEIIGADSMQVYRGLDIITAKVKKEEQLGIPHHLIDILDPHETFTVLEYRNQAVNIIDKLILQNKLPIIVGGTNYYIESILWNILVEEVDSNSKVIPLDYLGKDETLSSQLLHEKLKTLDPNMAKRLHPNNKRKILRSLEVLYQKGKRHSEILKEQHSSQGGSKTSGPLRYPNSVILWLQCDKKTLNERLNHRVDEMVQEGLIDELSNIHKQFSNCDYTKGIFQSIGFKEFHSYLMIEETKRNEEDGMKILQDCIERLKMVTRRYANKQVRWVRNRFLGRSDRSVPPVYNLDVTNVTEWKDNVSDRATEIVKSYISGTICHYEKLSRIETVSNPNADDETYTCELCNRIFVGTFQWKIHLKSNKHRKAIEQRKKVAKGSSGDL</sequence>
<name>A0ABD2N446_9CUCU</name>
<dbReference type="PANTHER" id="PTHR11088:SF89">
    <property type="entry name" value="TRNA DIMETHYLALLYLTRANSFERASE"/>
    <property type="match status" value="1"/>
</dbReference>
<evidence type="ECO:0000313" key="8">
    <source>
        <dbReference type="Proteomes" id="UP001516400"/>
    </source>
</evidence>
<dbReference type="InterPro" id="IPR018022">
    <property type="entry name" value="IPT"/>
</dbReference>
<dbReference type="InterPro" id="IPR039657">
    <property type="entry name" value="Dimethylallyltransferase"/>
</dbReference>
<dbReference type="HAMAP" id="MF_00185">
    <property type="entry name" value="IPP_trans"/>
    <property type="match status" value="1"/>
</dbReference>
<dbReference type="GO" id="GO:0005524">
    <property type="term" value="F:ATP binding"/>
    <property type="evidence" value="ECO:0007669"/>
    <property type="project" value="UniProtKB-KW"/>
</dbReference>
<feature type="domain" description="C2H2-type" evidence="6">
    <location>
        <begin position="373"/>
        <end position="395"/>
    </location>
</feature>
<dbReference type="InterPro" id="IPR027417">
    <property type="entry name" value="P-loop_NTPase"/>
</dbReference>
<keyword evidence="4 5" id="KW-0067">ATP-binding</keyword>
<dbReference type="EMBL" id="JABFTP020000062">
    <property type="protein sequence ID" value="KAL3273478.1"/>
    <property type="molecule type" value="Genomic_DNA"/>
</dbReference>
<keyword evidence="2 5" id="KW-0808">Transferase</keyword>
<dbReference type="SMART" id="SM00451">
    <property type="entry name" value="ZnF_U1"/>
    <property type="match status" value="1"/>
</dbReference>
<dbReference type="InterPro" id="IPR036236">
    <property type="entry name" value="Znf_C2H2_sf"/>
</dbReference>
<evidence type="ECO:0000256" key="1">
    <source>
        <dbReference type="ARBA" id="ARBA00005842"/>
    </source>
</evidence>
<protein>
    <recommendedName>
        <fullName evidence="6">C2H2-type domain-containing protein</fullName>
    </recommendedName>
</protein>
<proteinExistence type="inferred from homology"/>
<evidence type="ECO:0000256" key="2">
    <source>
        <dbReference type="ARBA" id="ARBA00022679"/>
    </source>
</evidence>
<evidence type="ECO:0000256" key="3">
    <source>
        <dbReference type="ARBA" id="ARBA00022741"/>
    </source>
</evidence>
<keyword evidence="8" id="KW-1185">Reference proteome</keyword>
<dbReference type="NCBIfam" id="TIGR00174">
    <property type="entry name" value="miaA"/>
    <property type="match status" value="1"/>
</dbReference>
<dbReference type="Pfam" id="PF12874">
    <property type="entry name" value="zf-met"/>
    <property type="match status" value="1"/>
</dbReference>
<reference evidence="7 8" key="1">
    <citation type="journal article" date="2021" name="BMC Biol.">
        <title>Horizontally acquired antibacterial genes associated with adaptive radiation of ladybird beetles.</title>
        <authorList>
            <person name="Li H.S."/>
            <person name="Tang X.F."/>
            <person name="Huang Y.H."/>
            <person name="Xu Z.Y."/>
            <person name="Chen M.L."/>
            <person name="Du X.Y."/>
            <person name="Qiu B.Y."/>
            <person name="Chen P.T."/>
            <person name="Zhang W."/>
            <person name="Slipinski A."/>
            <person name="Escalona H.E."/>
            <person name="Waterhouse R.M."/>
            <person name="Zwick A."/>
            <person name="Pang H."/>
        </authorList>
    </citation>
    <scope>NUCLEOTIDE SEQUENCE [LARGE SCALE GENOMIC DNA]</scope>
    <source>
        <strain evidence="7">SYSU2018</strain>
    </source>
</reference>
<dbReference type="Pfam" id="PF01715">
    <property type="entry name" value="IPPT"/>
    <property type="match status" value="1"/>
</dbReference>
<dbReference type="PROSITE" id="PS00028">
    <property type="entry name" value="ZINC_FINGER_C2H2_1"/>
    <property type="match status" value="1"/>
</dbReference>
<dbReference type="PANTHER" id="PTHR11088">
    <property type="entry name" value="TRNA DIMETHYLALLYLTRANSFERASE"/>
    <property type="match status" value="1"/>
</dbReference>
<evidence type="ECO:0000256" key="5">
    <source>
        <dbReference type="RuleBase" id="RU003785"/>
    </source>
</evidence>
<dbReference type="InterPro" id="IPR013087">
    <property type="entry name" value="Znf_C2H2_type"/>
</dbReference>
<comment type="caution">
    <text evidence="7">The sequence shown here is derived from an EMBL/GenBank/DDBJ whole genome shotgun (WGS) entry which is preliminary data.</text>
</comment>
<dbReference type="Gene3D" id="3.40.50.300">
    <property type="entry name" value="P-loop containing nucleotide triphosphate hydrolases"/>
    <property type="match status" value="1"/>
</dbReference>
<gene>
    <name evidence="7" type="ORF">HHI36_014919</name>
</gene>
<dbReference type="SUPFAM" id="SSF57667">
    <property type="entry name" value="beta-beta-alpha zinc fingers"/>
    <property type="match status" value="1"/>
</dbReference>
<dbReference type="Proteomes" id="UP001516400">
    <property type="component" value="Unassembled WGS sequence"/>
</dbReference>
<dbReference type="InterPro" id="IPR003604">
    <property type="entry name" value="Matrin/U1-like-C_Znf_C2H2"/>
</dbReference>
<comment type="similarity">
    <text evidence="1 5">Belongs to the IPP transferase family.</text>
</comment>
<keyword evidence="3 5" id="KW-0547">Nucleotide-binding</keyword>
<dbReference type="SUPFAM" id="SSF52540">
    <property type="entry name" value="P-loop containing nucleoside triphosphate hydrolases"/>
    <property type="match status" value="2"/>
</dbReference>
<dbReference type="AlphaFoldDB" id="A0ABD2N446"/>
<evidence type="ECO:0000259" key="6">
    <source>
        <dbReference type="PROSITE" id="PS00028"/>
    </source>
</evidence>
<dbReference type="GO" id="GO:0016765">
    <property type="term" value="F:transferase activity, transferring alkyl or aryl (other than methyl) groups"/>
    <property type="evidence" value="ECO:0007669"/>
    <property type="project" value="UniProtKB-ARBA"/>
</dbReference>